<proteinExistence type="predicted"/>
<evidence type="ECO:0000313" key="2">
    <source>
        <dbReference type="EMBL" id="OZC02876.1"/>
    </source>
</evidence>
<feature type="compositionally biased region" description="Polar residues" evidence="1">
    <location>
        <begin position="68"/>
        <end position="80"/>
    </location>
</feature>
<dbReference type="OrthoDB" id="5593857at2"/>
<name>A0A259TYW1_9BACT</name>
<keyword evidence="3" id="KW-1185">Reference proteome</keyword>
<dbReference type="EMBL" id="MQWB01000001">
    <property type="protein sequence ID" value="OZC02876.1"/>
    <property type="molecule type" value="Genomic_DNA"/>
</dbReference>
<sequence length="178" mass="19179">MQQTILALAAILIFSLYTLSRHESDAGLERISITAEYETAAAGLARARLHEIQRRAFDEADVGRDGMRSSTQGLTPSNQLGREAGETNESSYDDLDDFNGIARPVSAERNGETLSFRDSVSVRYLDPSDPTASPNRSLAKEITVIVTAVPSGYIGKAPVMARLRRVVTPASGAAHTTN</sequence>
<gene>
    <name evidence="2" type="ORF">BSZ36_07765</name>
</gene>
<dbReference type="Proteomes" id="UP000216446">
    <property type="component" value="Unassembled WGS sequence"/>
</dbReference>
<evidence type="ECO:0000256" key="1">
    <source>
        <dbReference type="SAM" id="MobiDB-lite"/>
    </source>
</evidence>
<dbReference type="AlphaFoldDB" id="A0A259TYW1"/>
<evidence type="ECO:0000313" key="3">
    <source>
        <dbReference type="Proteomes" id="UP000216446"/>
    </source>
</evidence>
<reference evidence="2 3" key="1">
    <citation type="submission" date="2016-11" db="EMBL/GenBank/DDBJ databases">
        <title>Study of marine rhodopsin-containing bacteria.</title>
        <authorList>
            <person name="Yoshizawa S."/>
            <person name="Kumagai Y."/>
            <person name="Kogure K."/>
        </authorList>
    </citation>
    <scope>NUCLEOTIDE SEQUENCE [LARGE SCALE GENOMIC DNA]</scope>
    <source>
        <strain evidence="2 3">SG-29</strain>
    </source>
</reference>
<organism evidence="2 3">
    <name type="scientific">Rubricoccus marinus</name>
    <dbReference type="NCBI Taxonomy" id="716817"/>
    <lineage>
        <taxon>Bacteria</taxon>
        <taxon>Pseudomonadati</taxon>
        <taxon>Rhodothermota</taxon>
        <taxon>Rhodothermia</taxon>
        <taxon>Rhodothermales</taxon>
        <taxon>Rubricoccaceae</taxon>
        <taxon>Rubricoccus</taxon>
    </lineage>
</organism>
<feature type="region of interest" description="Disordered" evidence="1">
    <location>
        <begin position="62"/>
        <end position="99"/>
    </location>
</feature>
<dbReference type="RefSeq" id="WP_094547580.1">
    <property type="nucleotide sequence ID" value="NZ_MQWB01000001.1"/>
</dbReference>
<comment type="caution">
    <text evidence="2">The sequence shown here is derived from an EMBL/GenBank/DDBJ whole genome shotgun (WGS) entry which is preliminary data.</text>
</comment>
<dbReference type="InParanoid" id="A0A259TYW1"/>
<protein>
    <submittedName>
        <fullName evidence="2">Uncharacterized protein</fullName>
    </submittedName>
</protein>
<accession>A0A259TYW1</accession>